<evidence type="ECO:0000259" key="3">
    <source>
        <dbReference type="Pfam" id="PF01551"/>
    </source>
</evidence>
<dbReference type="PANTHER" id="PTHR21666">
    <property type="entry name" value="PEPTIDASE-RELATED"/>
    <property type="match status" value="1"/>
</dbReference>
<name>A0ABN3UHP1_9MICO</name>
<dbReference type="Pfam" id="PF01551">
    <property type="entry name" value="Peptidase_M23"/>
    <property type="match status" value="1"/>
</dbReference>
<dbReference type="InterPro" id="IPR050570">
    <property type="entry name" value="Cell_wall_metabolism_enzyme"/>
</dbReference>
<dbReference type="CDD" id="cd12797">
    <property type="entry name" value="M23_peptidase"/>
    <property type="match status" value="1"/>
</dbReference>
<dbReference type="SUPFAM" id="SSF51261">
    <property type="entry name" value="Duplicated hybrid motif"/>
    <property type="match status" value="1"/>
</dbReference>
<dbReference type="RefSeq" id="WP_344190764.1">
    <property type="nucleotide sequence ID" value="NZ_BAAARN010000001.1"/>
</dbReference>
<organism evidence="4 5">
    <name type="scientific">Pedococcus aerophilus</name>
    <dbReference type="NCBI Taxonomy" id="436356"/>
    <lineage>
        <taxon>Bacteria</taxon>
        <taxon>Bacillati</taxon>
        <taxon>Actinomycetota</taxon>
        <taxon>Actinomycetes</taxon>
        <taxon>Micrococcales</taxon>
        <taxon>Intrasporangiaceae</taxon>
        <taxon>Pedococcus</taxon>
    </lineage>
</organism>
<dbReference type="Gene3D" id="2.70.70.10">
    <property type="entry name" value="Glucose Permease (Domain IIA)"/>
    <property type="match status" value="1"/>
</dbReference>
<gene>
    <name evidence="4" type="ORF">GCM10009867_09460</name>
</gene>
<evidence type="ECO:0000313" key="4">
    <source>
        <dbReference type="EMBL" id="GAA2732789.1"/>
    </source>
</evidence>
<comment type="caution">
    <text evidence="4">The sequence shown here is derived from an EMBL/GenBank/DDBJ whole genome shotgun (WGS) entry which is preliminary data.</text>
</comment>
<dbReference type="InterPro" id="IPR016047">
    <property type="entry name" value="M23ase_b-sheet_dom"/>
</dbReference>
<sequence length="218" mass="22061">MRSLVPALLPAAATVLAVTTVSVVALPTGVARDGGSTTPVAASLAPPAPAATAVSAPTLHRSGRPPLERSTGPRTAVPAAAPRGRWAWPLAPRPAVTRPFIRPTSTWGAGHRGVDLAAAPSSEVRAVEAGVVSHVGVVAGRGTVTVLHRSGLRSTYEPVDAVVEVGQVVTQGQRLGTLAQGGHCAPAACLHLGALRGATYLDPLTLLGSVRVRLLPMP</sequence>
<keyword evidence="1" id="KW-0732">Signal</keyword>
<keyword evidence="5" id="KW-1185">Reference proteome</keyword>
<dbReference type="PANTHER" id="PTHR21666:SF289">
    <property type="entry name" value="L-ALA--D-GLU ENDOPEPTIDASE"/>
    <property type="match status" value="1"/>
</dbReference>
<feature type="compositionally biased region" description="Low complexity" evidence="2">
    <location>
        <begin position="37"/>
        <end position="59"/>
    </location>
</feature>
<reference evidence="4 5" key="1">
    <citation type="journal article" date="2019" name="Int. J. Syst. Evol. Microbiol.">
        <title>The Global Catalogue of Microorganisms (GCM) 10K type strain sequencing project: providing services to taxonomists for standard genome sequencing and annotation.</title>
        <authorList>
            <consortium name="The Broad Institute Genomics Platform"/>
            <consortium name="The Broad Institute Genome Sequencing Center for Infectious Disease"/>
            <person name="Wu L."/>
            <person name="Ma J."/>
        </authorList>
    </citation>
    <scope>NUCLEOTIDE SEQUENCE [LARGE SCALE GENOMIC DNA]</scope>
    <source>
        <strain evidence="4 5">JCM 16378</strain>
    </source>
</reference>
<feature type="domain" description="M23ase beta-sheet core" evidence="3">
    <location>
        <begin position="110"/>
        <end position="203"/>
    </location>
</feature>
<evidence type="ECO:0000313" key="5">
    <source>
        <dbReference type="Proteomes" id="UP001501326"/>
    </source>
</evidence>
<evidence type="ECO:0000256" key="2">
    <source>
        <dbReference type="SAM" id="MobiDB-lite"/>
    </source>
</evidence>
<dbReference type="InterPro" id="IPR011055">
    <property type="entry name" value="Dup_hybrid_motif"/>
</dbReference>
<accession>A0ABN3UHP1</accession>
<proteinExistence type="predicted"/>
<protein>
    <recommendedName>
        <fullName evidence="3">M23ase beta-sheet core domain-containing protein</fullName>
    </recommendedName>
</protein>
<evidence type="ECO:0000256" key="1">
    <source>
        <dbReference type="ARBA" id="ARBA00022729"/>
    </source>
</evidence>
<feature type="region of interest" description="Disordered" evidence="2">
    <location>
        <begin position="31"/>
        <end position="81"/>
    </location>
</feature>
<dbReference type="EMBL" id="BAAARN010000001">
    <property type="protein sequence ID" value="GAA2732789.1"/>
    <property type="molecule type" value="Genomic_DNA"/>
</dbReference>
<dbReference type="Proteomes" id="UP001501326">
    <property type="component" value="Unassembled WGS sequence"/>
</dbReference>